<proteinExistence type="predicted"/>
<gene>
    <name evidence="1" type="ORF">NCS57_01224200</name>
</gene>
<organism evidence="1 2">
    <name type="scientific">Fusarium keratoplasticum</name>
    <dbReference type="NCBI Taxonomy" id="1328300"/>
    <lineage>
        <taxon>Eukaryota</taxon>
        <taxon>Fungi</taxon>
        <taxon>Dikarya</taxon>
        <taxon>Ascomycota</taxon>
        <taxon>Pezizomycotina</taxon>
        <taxon>Sordariomycetes</taxon>
        <taxon>Hypocreomycetidae</taxon>
        <taxon>Hypocreales</taxon>
        <taxon>Nectriaceae</taxon>
        <taxon>Fusarium</taxon>
        <taxon>Fusarium solani species complex</taxon>
    </lineage>
</organism>
<accession>A0ACC0QGX9</accession>
<evidence type="ECO:0000313" key="1">
    <source>
        <dbReference type="EMBL" id="KAI8654771.1"/>
    </source>
</evidence>
<protein>
    <submittedName>
        <fullName evidence="1">MULE domain-containing protein</fullName>
    </submittedName>
</protein>
<name>A0ACC0QGX9_9HYPO</name>
<dbReference type="EMBL" id="CM046512">
    <property type="protein sequence ID" value="KAI8654771.1"/>
    <property type="molecule type" value="Genomic_DNA"/>
</dbReference>
<keyword evidence="2" id="KW-1185">Reference proteome</keyword>
<comment type="caution">
    <text evidence="1">The sequence shown here is derived from an EMBL/GenBank/DDBJ whole genome shotgun (WGS) entry which is preliminary data.</text>
</comment>
<evidence type="ECO:0000313" key="2">
    <source>
        <dbReference type="Proteomes" id="UP001065298"/>
    </source>
</evidence>
<sequence>MPLFNICGVTSTNKIFQVAAIFLSGETEAQYSWAIMMLYRLLLESKIPMPKVTITDRDLALMNTFSRHPVLDKVPHILCRWHININMLAKTKQHFPKASYDARTRKTIRHAKFQDFLKAWNSIVYSPTVHDYEKRLEQFKRPGAHPDAAVLYCLNTWLIPWKEKVVRCYVDQHRHFGFTTTSVVESLHSSIKRWLCTSTGDLTTVFQRLCVFWQHQDASIATQQLQGRNKMLTITMQLLYILIRDQISPTALRLIAKEHAELDRDLSKSPKGTCYPCPIVTAYGLPCKHMIWRRLHQKEPIPLDEAKQPEVPLEPHIIKGKGRPKGTIATEKTAAPGSTRRDPSLFKRVEALETAEARASRAPPSTAPATIQAAASSSLSTPSNTTLGLRQVADNDLYEPGTQMQRSYQRVFQHLEDTDDVGASSDAPICLDDNAPRELTQNTAAGIAMAALAALEGIGLDGGEPEDLNLEAAVHFEGRLDQKALEVDQEWVDEFDG</sequence>
<dbReference type="Proteomes" id="UP001065298">
    <property type="component" value="Chromosome 10"/>
</dbReference>
<reference evidence="1" key="1">
    <citation type="submission" date="2022-06" db="EMBL/GenBank/DDBJ databases">
        <title>Fusarium solani species complex genomes reveal bases of compartmentalisation and animal pathogenesis.</title>
        <authorList>
            <person name="Tsai I.J."/>
        </authorList>
    </citation>
    <scope>NUCLEOTIDE SEQUENCE</scope>
    <source>
        <strain evidence="1">Fu6.1</strain>
    </source>
</reference>